<protein>
    <recommendedName>
        <fullName evidence="1">peptidyl-tRNA hydrolase</fullName>
        <ecNumber evidence="1">3.1.1.29</ecNumber>
    </recommendedName>
</protein>
<comment type="catalytic activity">
    <reaction evidence="4">
        <text>an N-acyl-L-alpha-aminoacyl-tRNA + H2O = an N-acyl-L-amino acid + a tRNA + H(+)</text>
        <dbReference type="Rhea" id="RHEA:54448"/>
        <dbReference type="Rhea" id="RHEA-COMP:10123"/>
        <dbReference type="Rhea" id="RHEA-COMP:13883"/>
        <dbReference type="ChEBI" id="CHEBI:15377"/>
        <dbReference type="ChEBI" id="CHEBI:15378"/>
        <dbReference type="ChEBI" id="CHEBI:59874"/>
        <dbReference type="ChEBI" id="CHEBI:78442"/>
        <dbReference type="ChEBI" id="CHEBI:138191"/>
        <dbReference type="EC" id="3.1.1.29"/>
    </reaction>
</comment>
<dbReference type="OMA" id="MAYKWDE"/>
<dbReference type="SUPFAM" id="SSF102462">
    <property type="entry name" value="Peptidyl-tRNA hydrolase II"/>
    <property type="match status" value="1"/>
</dbReference>
<evidence type="ECO:0000256" key="2">
    <source>
        <dbReference type="ARBA" id="ARBA00022801"/>
    </source>
</evidence>
<dbReference type="PROSITE" id="PS50030">
    <property type="entry name" value="UBA"/>
    <property type="match status" value="1"/>
</dbReference>
<reference evidence="7" key="1">
    <citation type="journal article" date="2008" name="Nature">
        <title>The amphioxus genome and the evolution of the chordate karyotype.</title>
        <authorList>
            <consortium name="US DOE Joint Genome Institute (JGI-PGF)"/>
            <person name="Putnam N.H."/>
            <person name="Butts T."/>
            <person name="Ferrier D.E.K."/>
            <person name="Furlong R.F."/>
            <person name="Hellsten U."/>
            <person name="Kawashima T."/>
            <person name="Robinson-Rechavi M."/>
            <person name="Shoguchi E."/>
            <person name="Terry A."/>
            <person name="Yu J.-K."/>
            <person name="Benito-Gutierrez E.L."/>
            <person name="Dubchak I."/>
            <person name="Garcia-Fernandez J."/>
            <person name="Gibson-Brown J.J."/>
            <person name="Grigoriev I.V."/>
            <person name="Horton A.C."/>
            <person name="de Jong P.J."/>
            <person name="Jurka J."/>
            <person name="Kapitonov V.V."/>
            <person name="Kohara Y."/>
            <person name="Kuroki Y."/>
            <person name="Lindquist E."/>
            <person name="Lucas S."/>
            <person name="Osoegawa K."/>
            <person name="Pennacchio L.A."/>
            <person name="Salamov A.A."/>
            <person name="Satou Y."/>
            <person name="Sauka-Spengler T."/>
            <person name="Schmutz J."/>
            <person name="Shin-I T."/>
            <person name="Toyoda A."/>
            <person name="Bronner-Fraser M."/>
            <person name="Fujiyama A."/>
            <person name="Holland L.Z."/>
            <person name="Holland P.W.H."/>
            <person name="Satoh N."/>
            <person name="Rokhsar D.S."/>
        </authorList>
    </citation>
    <scope>NUCLEOTIDE SEQUENCE [LARGE SCALE GENOMIC DNA]</scope>
    <source>
        <strain evidence="7">S238N-H82</strain>
        <tissue evidence="7">Testes</tissue>
    </source>
</reference>
<dbReference type="PANTHER" id="PTHR12649:SF29">
    <property type="entry name" value="AMINOACYL-TRNA HYDROLASE"/>
    <property type="match status" value="1"/>
</dbReference>
<dbReference type="Gene3D" id="1.10.8.10">
    <property type="entry name" value="DNA helicase RuvA subunit, C-terminal domain"/>
    <property type="match status" value="1"/>
</dbReference>
<dbReference type="KEGG" id="bfo:118409763"/>
<dbReference type="GeneID" id="118409763"/>
<comment type="similarity">
    <text evidence="3">Belongs to the PTH2 family.</text>
</comment>
<evidence type="ECO:0000313" key="7">
    <source>
        <dbReference type="EMBL" id="EEN50607.1"/>
    </source>
</evidence>
<dbReference type="InterPro" id="IPR009060">
    <property type="entry name" value="UBA-like_sf"/>
</dbReference>
<dbReference type="eggNOG" id="KOG3282">
    <property type="taxonomic scope" value="Eukaryota"/>
</dbReference>
<dbReference type="RefSeq" id="XP_035666946.1">
    <property type="nucleotide sequence ID" value="XM_035811053.1"/>
</dbReference>
<reference evidence="8" key="2">
    <citation type="journal article" date="2020" name="Nat. Ecol. Evol.">
        <title>Deeply conserved synteny resolves early events in vertebrate evolution.</title>
        <authorList>
            <person name="Simakov O."/>
            <person name="Marletaz F."/>
            <person name="Yue J.X."/>
            <person name="O'Connell B."/>
            <person name="Jenkins J."/>
            <person name="Brandt A."/>
            <person name="Calef R."/>
            <person name="Tung C.H."/>
            <person name="Huang T.K."/>
            <person name="Schmutz J."/>
            <person name="Satoh N."/>
            <person name="Yu J.K."/>
            <person name="Putnam N.H."/>
            <person name="Green R.E."/>
            <person name="Rokhsar D.S."/>
        </authorList>
    </citation>
    <scope>NUCLEOTIDE SEQUENCE [LARGE SCALE GENOMIC DNA]</scope>
    <source>
        <strain evidence="8">S238N-H82</strain>
    </source>
</reference>
<accession>C3ZA19</accession>
<dbReference type="Gene3D" id="3.40.1490.10">
    <property type="entry name" value="Bit1"/>
    <property type="match status" value="1"/>
</dbReference>
<dbReference type="SUPFAM" id="SSF46934">
    <property type="entry name" value="UBA-like"/>
    <property type="match status" value="1"/>
</dbReference>
<evidence type="ECO:0000256" key="1">
    <source>
        <dbReference type="ARBA" id="ARBA00013260"/>
    </source>
</evidence>
<dbReference type="Pfam" id="PF22562">
    <property type="entry name" value="UBA_7"/>
    <property type="match status" value="1"/>
</dbReference>
<dbReference type="Proteomes" id="UP000001554">
    <property type="component" value="Chromosome 2"/>
</dbReference>
<feature type="compositionally biased region" description="Pro residues" evidence="5">
    <location>
        <begin position="1"/>
        <end position="11"/>
    </location>
</feature>
<dbReference type="CDD" id="cd02407">
    <property type="entry name" value="PTH2_family"/>
    <property type="match status" value="1"/>
</dbReference>
<gene>
    <name evidence="9 10" type="primary">LOC118409763</name>
    <name evidence="7" type="ORF">BRAFLDRAFT_77567</name>
</gene>
<sequence length="200" mass="21551">MSSSNPTPPPSEASGEQQEWTPNPEVMKQLTAMGIDQKDAENALFYTGNSSAEIALGWLFDPGQSLEGEEPPPYEATGTHTNTYKMVFVVNSELEMGVGKVAAQVAHACLELYRTVQRSRHTAMLMQYGSSHDGEMKIVLKGDNVAQLEELASKATALNLPNCIIQDAGRTQIPAGSKTVLGIMGKVETVDQVTGQLELL</sequence>
<dbReference type="FunFam" id="3.40.1490.10:FF:000002">
    <property type="entry name" value="Peptidyl-tRNA hydrolase 2, mitochondrial"/>
    <property type="match status" value="1"/>
</dbReference>
<reference evidence="9 10" key="3">
    <citation type="submission" date="2025-04" db="UniProtKB">
        <authorList>
            <consortium name="RefSeq"/>
        </authorList>
    </citation>
    <scope>IDENTIFICATION</scope>
    <source>
        <strain evidence="9 10">S238N-H82</strain>
        <tissue evidence="9 10">Testes</tissue>
    </source>
</reference>
<dbReference type="GO" id="GO:0005829">
    <property type="term" value="C:cytosol"/>
    <property type="evidence" value="ECO:0000318"/>
    <property type="project" value="GO_Central"/>
</dbReference>
<dbReference type="CDD" id="cd14296">
    <property type="entry name" value="UBA1_scUBP14_like"/>
    <property type="match status" value="1"/>
</dbReference>
<dbReference type="SMART" id="SM00165">
    <property type="entry name" value="UBA"/>
    <property type="match status" value="1"/>
</dbReference>
<evidence type="ECO:0000256" key="4">
    <source>
        <dbReference type="ARBA" id="ARBA00048707"/>
    </source>
</evidence>
<feature type="domain" description="UBA" evidence="6">
    <location>
        <begin position="21"/>
        <end position="62"/>
    </location>
</feature>
<dbReference type="EC" id="3.1.1.29" evidence="1"/>
<keyword evidence="2 9" id="KW-0378">Hydrolase</keyword>
<keyword evidence="8" id="KW-1185">Reference proteome</keyword>
<dbReference type="InParanoid" id="C3ZA19"/>
<dbReference type="AlphaFoldDB" id="C3ZA19"/>
<organism>
    <name type="scientific">Branchiostoma floridae</name>
    <name type="common">Florida lancelet</name>
    <name type="synonym">Amphioxus</name>
    <dbReference type="NCBI Taxonomy" id="7739"/>
    <lineage>
        <taxon>Eukaryota</taxon>
        <taxon>Metazoa</taxon>
        <taxon>Chordata</taxon>
        <taxon>Cephalochordata</taxon>
        <taxon>Leptocardii</taxon>
        <taxon>Amphioxiformes</taxon>
        <taxon>Branchiostomatidae</taxon>
        <taxon>Branchiostoma</taxon>
    </lineage>
</organism>
<dbReference type="InterPro" id="IPR015940">
    <property type="entry name" value="UBA"/>
</dbReference>
<evidence type="ECO:0000313" key="9">
    <source>
        <dbReference type="RefSeq" id="XP_035666946.1"/>
    </source>
</evidence>
<name>C3ZA19_BRAFL</name>
<evidence type="ECO:0000256" key="3">
    <source>
        <dbReference type="ARBA" id="ARBA00038050"/>
    </source>
</evidence>
<evidence type="ECO:0000256" key="5">
    <source>
        <dbReference type="SAM" id="MobiDB-lite"/>
    </source>
</evidence>
<dbReference type="NCBIfam" id="TIGR00283">
    <property type="entry name" value="arch_pth2"/>
    <property type="match status" value="1"/>
</dbReference>
<dbReference type="RefSeq" id="XP_035666947.1">
    <property type="nucleotide sequence ID" value="XM_035811054.1"/>
</dbReference>
<evidence type="ECO:0000313" key="8">
    <source>
        <dbReference type="Proteomes" id="UP000001554"/>
    </source>
</evidence>
<dbReference type="InterPro" id="IPR002833">
    <property type="entry name" value="PTH2"/>
</dbReference>
<feature type="region of interest" description="Disordered" evidence="5">
    <location>
        <begin position="1"/>
        <end position="25"/>
    </location>
</feature>
<proteinExistence type="inferred from homology"/>
<dbReference type="EMBL" id="GG666601">
    <property type="protein sequence ID" value="EEN50607.1"/>
    <property type="molecule type" value="Genomic_DNA"/>
</dbReference>
<evidence type="ECO:0000259" key="6">
    <source>
        <dbReference type="PROSITE" id="PS50030"/>
    </source>
</evidence>
<dbReference type="Pfam" id="PF01981">
    <property type="entry name" value="PTH2"/>
    <property type="match status" value="1"/>
</dbReference>
<evidence type="ECO:0000313" key="10">
    <source>
        <dbReference type="RefSeq" id="XP_035666947.1"/>
    </source>
</evidence>
<dbReference type="PANTHER" id="PTHR12649">
    <property type="entry name" value="PEPTIDYL-TRNA HYDROLASE 2"/>
    <property type="match status" value="1"/>
</dbReference>
<dbReference type="OrthoDB" id="1733656at2759"/>
<dbReference type="GO" id="GO:0004045">
    <property type="term" value="F:peptidyl-tRNA hydrolase activity"/>
    <property type="evidence" value="ECO:0000318"/>
    <property type="project" value="GO_Central"/>
</dbReference>
<dbReference type="InterPro" id="IPR023476">
    <property type="entry name" value="Pep_tRNA_hydro_II_dom_sf"/>
</dbReference>